<feature type="compositionally biased region" description="Basic and acidic residues" evidence="1">
    <location>
        <begin position="35"/>
        <end position="46"/>
    </location>
</feature>
<feature type="compositionally biased region" description="Basic residues" evidence="1">
    <location>
        <begin position="303"/>
        <end position="316"/>
    </location>
</feature>
<dbReference type="VEuPathDB" id="FungiDB:CLUG_04209"/>
<evidence type="ECO:0000313" key="3">
    <source>
        <dbReference type="Proteomes" id="UP000007703"/>
    </source>
</evidence>
<feature type="region of interest" description="Disordered" evidence="1">
    <location>
        <begin position="198"/>
        <end position="226"/>
    </location>
</feature>
<sequence length="609" mass="69078">MGYTGVNESGGWLEIHRRQRGQLVHQGIQHRRVERRNDRSDRRQTGQDHLLSGIRRRRRQQAPVDVRLVTDIGVIAFGGGLVQNRSQKRRDARIGQRQAHLDHRSKHVQSDSGLVLEESVHEHAQLVLQGSEVLWVLAQQKHIGGQRGGVFKLVDVVGDHRHHQRHQIVLARVPAQDSRQDGDRLAHNQVAASLFNERDQNVDRRDHRGRQLDGYGANGPDGARNEHGLDFHGVLFQLAQQKRRVGVARQADDNLELLELQVQRVRVLDEEHAELARQDTRVFFQNDADVAEPDVSGLGNGQRRQRHKRRRQLAQKRRLSRSVQVLRVPKHHFDRGKNHRRIGMLESRHAPLDNVQGLVGRLRRVLAQRGQDGDAAPLGALVQTRQQHGGEIFVDGQHGQVRVCVHVADLEQGVQRVGHHHRVQVRKKLLQVVQEAVLDAHFGTQVKQLGHANGRGFAHVRVVVVQRAPQRDLHVVHHLVHADTAHGPDGKRLDQRIGVLGVSDKRVDGQDTQLRVQLGVVHQVQVDQLLSLNVVRGDVFQHVGEKRRNVFAHGHGSDHTSDGVFALKLVSRHKPALELVRLAFFRALEEVDDFAFQRHVVDFVFDSAR</sequence>
<feature type="region of interest" description="Disordered" evidence="1">
    <location>
        <begin position="25"/>
        <end position="56"/>
    </location>
</feature>
<dbReference type="Proteomes" id="UP000007703">
    <property type="component" value="Unassembled WGS sequence"/>
</dbReference>
<dbReference type="EMBL" id="CH408080">
    <property type="protein sequence ID" value="EEQ40082.1"/>
    <property type="molecule type" value="Genomic_DNA"/>
</dbReference>
<dbReference type="InParanoid" id="C4Y7N1"/>
<gene>
    <name evidence="2" type="ORF">CLUG_04209</name>
</gene>
<name>C4Y7N1_CLAL4</name>
<dbReference type="HOGENOM" id="CLU_448327_0_0_1"/>
<organism evidence="2 3">
    <name type="scientific">Clavispora lusitaniae (strain ATCC 42720)</name>
    <name type="common">Yeast</name>
    <name type="synonym">Candida lusitaniae</name>
    <dbReference type="NCBI Taxonomy" id="306902"/>
    <lineage>
        <taxon>Eukaryota</taxon>
        <taxon>Fungi</taxon>
        <taxon>Dikarya</taxon>
        <taxon>Ascomycota</taxon>
        <taxon>Saccharomycotina</taxon>
        <taxon>Pichiomycetes</taxon>
        <taxon>Metschnikowiaceae</taxon>
        <taxon>Clavispora</taxon>
    </lineage>
</organism>
<proteinExistence type="predicted"/>
<feature type="compositionally biased region" description="Basic and acidic residues" evidence="1">
    <location>
        <begin position="198"/>
        <end position="211"/>
    </location>
</feature>
<protein>
    <submittedName>
        <fullName evidence="2">Uncharacterized protein</fullName>
    </submittedName>
</protein>
<feature type="region of interest" description="Disordered" evidence="1">
    <location>
        <begin position="293"/>
        <end position="316"/>
    </location>
</feature>
<reference evidence="2 3" key="1">
    <citation type="journal article" date="2009" name="Nature">
        <title>Evolution of pathogenicity and sexual reproduction in eight Candida genomes.</title>
        <authorList>
            <person name="Butler G."/>
            <person name="Rasmussen M.D."/>
            <person name="Lin M.F."/>
            <person name="Santos M.A."/>
            <person name="Sakthikumar S."/>
            <person name="Munro C.A."/>
            <person name="Rheinbay E."/>
            <person name="Grabherr M."/>
            <person name="Forche A."/>
            <person name="Reedy J.L."/>
            <person name="Agrafioti I."/>
            <person name="Arnaud M.B."/>
            <person name="Bates S."/>
            <person name="Brown A.J."/>
            <person name="Brunke S."/>
            <person name="Costanzo M.C."/>
            <person name="Fitzpatrick D.A."/>
            <person name="de Groot P.W."/>
            <person name="Harris D."/>
            <person name="Hoyer L.L."/>
            <person name="Hube B."/>
            <person name="Klis F.M."/>
            <person name="Kodira C."/>
            <person name="Lennard N."/>
            <person name="Logue M.E."/>
            <person name="Martin R."/>
            <person name="Neiman A.M."/>
            <person name="Nikolaou E."/>
            <person name="Quail M.A."/>
            <person name="Quinn J."/>
            <person name="Santos M.C."/>
            <person name="Schmitzberger F.F."/>
            <person name="Sherlock G."/>
            <person name="Shah P."/>
            <person name="Silverstein K.A."/>
            <person name="Skrzypek M.S."/>
            <person name="Soll D."/>
            <person name="Staggs R."/>
            <person name="Stansfield I."/>
            <person name="Stumpf M.P."/>
            <person name="Sudbery P.E."/>
            <person name="Srikantha T."/>
            <person name="Zeng Q."/>
            <person name="Berman J."/>
            <person name="Berriman M."/>
            <person name="Heitman J."/>
            <person name="Gow N.A."/>
            <person name="Lorenz M.C."/>
            <person name="Birren B.W."/>
            <person name="Kellis M."/>
            <person name="Cuomo C.A."/>
        </authorList>
    </citation>
    <scope>NUCLEOTIDE SEQUENCE [LARGE SCALE GENOMIC DNA]</scope>
    <source>
        <strain evidence="2 3">ATCC 42720</strain>
    </source>
</reference>
<accession>C4Y7N1</accession>
<evidence type="ECO:0000313" key="2">
    <source>
        <dbReference type="EMBL" id="EEQ40082.1"/>
    </source>
</evidence>
<evidence type="ECO:0000256" key="1">
    <source>
        <dbReference type="SAM" id="MobiDB-lite"/>
    </source>
</evidence>
<dbReference type="AlphaFoldDB" id="C4Y7N1"/>
<dbReference type="KEGG" id="clu:CLUG_04209"/>